<dbReference type="EMBL" id="CP144696">
    <property type="protein sequence ID" value="WVZ09420.1"/>
    <property type="molecule type" value="Genomic_DNA"/>
</dbReference>
<evidence type="ECO:0000313" key="2">
    <source>
        <dbReference type="EMBL" id="WVZ09420.1"/>
    </source>
</evidence>
<evidence type="ECO:0000256" key="1">
    <source>
        <dbReference type="SAM" id="MobiDB-lite"/>
    </source>
</evidence>
<accession>A0AAQ3NFQ6</accession>
<evidence type="ECO:0000313" key="3">
    <source>
        <dbReference type="Proteomes" id="UP001374535"/>
    </source>
</evidence>
<feature type="region of interest" description="Disordered" evidence="1">
    <location>
        <begin position="1"/>
        <end position="20"/>
    </location>
</feature>
<organism evidence="2 3">
    <name type="scientific">Vigna mungo</name>
    <name type="common">Black gram</name>
    <name type="synonym">Phaseolus mungo</name>
    <dbReference type="NCBI Taxonomy" id="3915"/>
    <lineage>
        <taxon>Eukaryota</taxon>
        <taxon>Viridiplantae</taxon>
        <taxon>Streptophyta</taxon>
        <taxon>Embryophyta</taxon>
        <taxon>Tracheophyta</taxon>
        <taxon>Spermatophyta</taxon>
        <taxon>Magnoliopsida</taxon>
        <taxon>eudicotyledons</taxon>
        <taxon>Gunneridae</taxon>
        <taxon>Pentapetalae</taxon>
        <taxon>rosids</taxon>
        <taxon>fabids</taxon>
        <taxon>Fabales</taxon>
        <taxon>Fabaceae</taxon>
        <taxon>Papilionoideae</taxon>
        <taxon>50 kb inversion clade</taxon>
        <taxon>NPAAA clade</taxon>
        <taxon>indigoferoid/millettioid clade</taxon>
        <taxon>Phaseoleae</taxon>
        <taxon>Vigna</taxon>
    </lineage>
</organism>
<gene>
    <name evidence="2" type="ORF">V8G54_013950</name>
</gene>
<name>A0AAQ3NFQ6_VIGMU</name>
<feature type="compositionally biased region" description="Low complexity" evidence="1">
    <location>
        <begin position="1"/>
        <end position="11"/>
    </location>
</feature>
<sequence>MASSSRARSSSPFSHRKPSTPHSSLLIIIHFFCHQRTRNASFLFFFHSSFYNSGGGGGPSMTPSRGRSDSIGYGYGNPSPVEFGMEDEICSLKKSTIEETRSRDGVFGPHTNSDEVYEVAAKPVVKSAMDGVNE</sequence>
<protein>
    <submittedName>
        <fullName evidence="2">Uncharacterized protein</fullName>
    </submittedName>
</protein>
<dbReference type="Proteomes" id="UP001374535">
    <property type="component" value="Chromosome 5"/>
</dbReference>
<reference evidence="2 3" key="1">
    <citation type="journal article" date="2023" name="Life. Sci Alliance">
        <title>Evolutionary insights into 3D genome organization and epigenetic landscape of Vigna mungo.</title>
        <authorList>
            <person name="Junaid A."/>
            <person name="Singh B."/>
            <person name="Bhatia S."/>
        </authorList>
    </citation>
    <scope>NUCLEOTIDE SEQUENCE [LARGE SCALE GENOMIC DNA]</scope>
    <source>
        <strain evidence="2">Urdbean</strain>
    </source>
</reference>
<proteinExistence type="predicted"/>
<dbReference type="AlphaFoldDB" id="A0AAQ3NFQ6"/>
<keyword evidence="3" id="KW-1185">Reference proteome</keyword>